<evidence type="ECO:0000256" key="1">
    <source>
        <dbReference type="ARBA" id="ARBA00022553"/>
    </source>
</evidence>
<dbReference type="EMBL" id="MDHJ01000001">
    <property type="protein sequence ID" value="OUE08476.1"/>
    <property type="molecule type" value="Genomic_DNA"/>
</dbReference>
<dbReference type="SUPFAM" id="SSF49879">
    <property type="entry name" value="SMAD/FHA domain"/>
    <property type="match status" value="1"/>
</dbReference>
<proteinExistence type="predicted"/>
<feature type="domain" description="FHA" evidence="3">
    <location>
        <begin position="247"/>
        <end position="303"/>
    </location>
</feature>
<name>A0A251XSI2_9MICO</name>
<accession>A0A251XSI2</accession>
<dbReference type="InterPro" id="IPR000253">
    <property type="entry name" value="FHA_dom"/>
</dbReference>
<protein>
    <recommendedName>
        <fullName evidence="3">FHA domain-containing protein</fullName>
    </recommendedName>
</protein>
<dbReference type="PROSITE" id="PS50006">
    <property type="entry name" value="FHA_DOMAIN"/>
    <property type="match status" value="1"/>
</dbReference>
<feature type="compositionally biased region" description="Low complexity" evidence="2">
    <location>
        <begin position="155"/>
        <end position="186"/>
    </location>
</feature>
<dbReference type="CDD" id="cd00060">
    <property type="entry name" value="FHA"/>
    <property type="match status" value="1"/>
</dbReference>
<evidence type="ECO:0000259" key="3">
    <source>
        <dbReference type="PROSITE" id="PS50006"/>
    </source>
</evidence>
<keyword evidence="1" id="KW-0597">Phosphoprotein</keyword>
<dbReference type="InterPro" id="IPR008984">
    <property type="entry name" value="SMAD_FHA_dom_sf"/>
</dbReference>
<dbReference type="Gene3D" id="2.60.200.20">
    <property type="match status" value="1"/>
</dbReference>
<dbReference type="Proteomes" id="UP000195106">
    <property type="component" value="Unassembled WGS sequence"/>
</dbReference>
<sequence length="341" mass="34961">MVEDVWRILAGPSAAAESIVAALPLRGPDEVRSFAVLVHERGGDAGVRLQVVLRGDAVVDVEADDADGLPAEPRRVDARQAQPFYLATLDRVRAYRAGAPADRAATDAQDGLPLVAGAVAADAVAWRLESPDARAHATAGASDATDRALGATVLDAPDPTAPDGDAPPADPAGAPVPAAIPAEGGPDAAARARSAGIPTVAIRTLPDYGEDDTMHTVHAFRVVREGRPQEAGDGEPGGERIPLDAPVIVGRRPRPPRVVRGAEPRLVAVPSPLGEISGTHLALRQDSGVVVVTDLDSTNGTAVLAPGAERLALRPGESLVVVPGTRIDLGDGVVLEILSAR</sequence>
<dbReference type="Pfam" id="PF00498">
    <property type="entry name" value="FHA"/>
    <property type="match status" value="1"/>
</dbReference>
<dbReference type="SMART" id="SM00240">
    <property type="entry name" value="FHA"/>
    <property type="match status" value="1"/>
</dbReference>
<evidence type="ECO:0000256" key="2">
    <source>
        <dbReference type="SAM" id="MobiDB-lite"/>
    </source>
</evidence>
<dbReference type="AlphaFoldDB" id="A0A251XSI2"/>
<evidence type="ECO:0000313" key="5">
    <source>
        <dbReference type="Proteomes" id="UP000195106"/>
    </source>
</evidence>
<evidence type="ECO:0000313" key="4">
    <source>
        <dbReference type="EMBL" id="OUE08476.1"/>
    </source>
</evidence>
<feature type="region of interest" description="Disordered" evidence="2">
    <location>
        <begin position="154"/>
        <end position="189"/>
    </location>
</feature>
<gene>
    <name evidence="4" type="ORF">CMsap09_05980</name>
</gene>
<organism evidence="4 5">
    <name type="scientific">Clavibacter michiganensis</name>
    <dbReference type="NCBI Taxonomy" id="28447"/>
    <lineage>
        <taxon>Bacteria</taxon>
        <taxon>Bacillati</taxon>
        <taxon>Actinomycetota</taxon>
        <taxon>Actinomycetes</taxon>
        <taxon>Micrococcales</taxon>
        <taxon>Microbacteriaceae</taxon>
        <taxon>Clavibacter</taxon>
    </lineage>
</organism>
<reference evidence="4 5" key="1">
    <citation type="submission" date="2016-08" db="EMBL/GenBank/DDBJ databases">
        <title>Genome sequence of Clavibacter michiganensis spp. strain CASJ009.</title>
        <authorList>
            <person name="Thapa S.P."/>
            <person name="Coaker G."/>
        </authorList>
    </citation>
    <scope>NUCLEOTIDE SEQUENCE [LARGE SCALE GENOMIC DNA]</scope>
    <source>
        <strain evidence="4">CASJ009</strain>
    </source>
</reference>
<comment type="caution">
    <text evidence="4">The sequence shown here is derived from an EMBL/GenBank/DDBJ whole genome shotgun (WGS) entry which is preliminary data.</text>
</comment>